<accession>A0A856MGR3</accession>
<dbReference type="Gene3D" id="1.10.10.60">
    <property type="entry name" value="Homeodomain-like"/>
    <property type="match status" value="2"/>
</dbReference>
<keyword evidence="1" id="KW-0805">Transcription regulation</keyword>
<dbReference type="PANTHER" id="PTHR46796">
    <property type="entry name" value="HTH-TYPE TRANSCRIPTIONAL ACTIVATOR RHAS-RELATED"/>
    <property type="match status" value="1"/>
</dbReference>
<dbReference type="PROSITE" id="PS00041">
    <property type="entry name" value="HTH_ARAC_FAMILY_1"/>
    <property type="match status" value="1"/>
</dbReference>
<evidence type="ECO:0000313" key="6">
    <source>
        <dbReference type="Proteomes" id="UP000503129"/>
    </source>
</evidence>
<proteinExistence type="predicted"/>
<evidence type="ECO:0000256" key="2">
    <source>
        <dbReference type="ARBA" id="ARBA00023125"/>
    </source>
</evidence>
<evidence type="ECO:0000259" key="4">
    <source>
        <dbReference type="PROSITE" id="PS01124"/>
    </source>
</evidence>
<keyword evidence="3" id="KW-0804">Transcription</keyword>
<dbReference type="GO" id="GO:0043565">
    <property type="term" value="F:sequence-specific DNA binding"/>
    <property type="evidence" value="ECO:0007669"/>
    <property type="project" value="InterPro"/>
</dbReference>
<dbReference type="RefSeq" id="WP_169267655.1">
    <property type="nucleotide sequence ID" value="NZ_CAWOXK010000001.1"/>
</dbReference>
<dbReference type="InterPro" id="IPR020449">
    <property type="entry name" value="Tscrpt_reg_AraC-type_HTH"/>
</dbReference>
<protein>
    <submittedName>
        <fullName evidence="5">AraC family transcriptional regulator</fullName>
    </submittedName>
</protein>
<dbReference type="SMART" id="SM00342">
    <property type="entry name" value="HTH_ARAC"/>
    <property type="match status" value="1"/>
</dbReference>
<dbReference type="InterPro" id="IPR018062">
    <property type="entry name" value="HTH_AraC-typ_CS"/>
</dbReference>
<dbReference type="KEGG" id="bsen:DP114_17350"/>
<dbReference type="PROSITE" id="PS01124">
    <property type="entry name" value="HTH_ARAC_FAMILY_2"/>
    <property type="match status" value="1"/>
</dbReference>
<dbReference type="GO" id="GO:0003700">
    <property type="term" value="F:DNA-binding transcription factor activity"/>
    <property type="evidence" value="ECO:0007669"/>
    <property type="project" value="InterPro"/>
</dbReference>
<dbReference type="PANTHER" id="PTHR46796:SF6">
    <property type="entry name" value="ARAC SUBFAMILY"/>
    <property type="match status" value="1"/>
</dbReference>
<dbReference type="Proteomes" id="UP000503129">
    <property type="component" value="Chromosome"/>
</dbReference>
<keyword evidence="2" id="KW-0238">DNA-binding</keyword>
<feature type="domain" description="HTH araC/xylS-type" evidence="4">
    <location>
        <begin position="193"/>
        <end position="291"/>
    </location>
</feature>
<dbReference type="PRINTS" id="PR00032">
    <property type="entry name" value="HTHARAC"/>
</dbReference>
<evidence type="ECO:0000313" key="5">
    <source>
        <dbReference type="EMBL" id="QDL09430.1"/>
    </source>
</evidence>
<keyword evidence="6" id="KW-1185">Reference proteome</keyword>
<dbReference type="Pfam" id="PF12833">
    <property type="entry name" value="HTH_18"/>
    <property type="match status" value="1"/>
</dbReference>
<sequence>MSQDSSRKNAVIQVVPQSPILWTQNVISDILRVEQHHQPANGTSQCCLPNYLLSIHLGHPIQLERRVDGQRSSDCIAVGDIMISPPHLHRQLSWDTDAEFLLLRLEPKLFTCAVHESVDEDNVQILPQLKIRDPLIQQIGLALKAELEIDGLSDRLYAESMANALTVHLLRRYSTRQQRIPAICGGLPSYKLQLTIDYIQAHLTENLSLEAIATELGMSQYYFARLFKQSTGYSPYQYLIKCRIERAQELLIQSQHSIANVALQVGFANQSQFGRHFKRLTGVTPKQFFRK</sequence>
<dbReference type="EMBL" id="CP030118">
    <property type="protein sequence ID" value="QDL09430.1"/>
    <property type="molecule type" value="Genomic_DNA"/>
</dbReference>
<gene>
    <name evidence="5" type="ORF">DP114_17350</name>
</gene>
<reference evidence="5 6" key="1">
    <citation type="submission" date="2018-06" db="EMBL/GenBank/DDBJ databases">
        <title>Comparative genomics of Brasilonema spp. strains.</title>
        <authorList>
            <person name="Alvarenga D.O."/>
            <person name="Fiore M.F."/>
            <person name="Varani A.M."/>
        </authorList>
    </citation>
    <scope>NUCLEOTIDE SEQUENCE [LARGE SCALE GENOMIC DNA]</scope>
    <source>
        <strain evidence="5 6">CENA114</strain>
    </source>
</reference>
<name>A0A856MGR3_9CYAN</name>
<organism evidence="5 6">
    <name type="scientific">Brasilonema sennae CENA114</name>
    <dbReference type="NCBI Taxonomy" id="415709"/>
    <lineage>
        <taxon>Bacteria</taxon>
        <taxon>Bacillati</taxon>
        <taxon>Cyanobacteriota</taxon>
        <taxon>Cyanophyceae</taxon>
        <taxon>Nostocales</taxon>
        <taxon>Scytonemataceae</taxon>
        <taxon>Brasilonema</taxon>
        <taxon>Bromeliae group (in: Brasilonema)</taxon>
    </lineage>
</organism>
<dbReference type="SUPFAM" id="SSF46689">
    <property type="entry name" value="Homeodomain-like"/>
    <property type="match status" value="2"/>
</dbReference>
<evidence type="ECO:0000256" key="1">
    <source>
        <dbReference type="ARBA" id="ARBA00023015"/>
    </source>
</evidence>
<evidence type="ECO:0000256" key="3">
    <source>
        <dbReference type="ARBA" id="ARBA00023163"/>
    </source>
</evidence>
<dbReference type="InterPro" id="IPR050204">
    <property type="entry name" value="AraC_XylS_family_regulators"/>
</dbReference>
<dbReference type="InterPro" id="IPR018060">
    <property type="entry name" value="HTH_AraC"/>
</dbReference>
<dbReference type="InterPro" id="IPR009057">
    <property type="entry name" value="Homeodomain-like_sf"/>
</dbReference>
<dbReference type="AlphaFoldDB" id="A0A856MGR3"/>